<evidence type="ECO:0000259" key="2">
    <source>
        <dbReference type="PROSITE" id="PS50043"/>
    </source>
</evidence>
<dbReference type="InterPro" id="IPR016032">
    <property type="entry name" value="Sig_transdc_resp-reg_C-effctor"/>
</dbReference>
<dbReference type="InterPro" id="IPR000792">
    <property type="entry name" value="Tscrpt_reg_LuxR_C"/>
</dbReference>
<evidence type="ECO:0000313" key="3">
    <source>
        <dbReference type="EMBL" id="TPG64972.1"/>
    </source>
</evidence>
<dbReference type="PRINTS" id="PR00038">
    <property type="entry name" value="HTHLUXR"/>
</dbReference>
<dbReference type="GO" id="GO:0006355">
    <property type="term" value="P:regulation of DNA-templated transcription"/>
    <property type="evidence" value="ECO:0007669"/>
    <property type="project" value="InterPro"/>
</dbReference>
<dbReference type="EMBL" id="RCZD01000001">
    <property type="protein sequence ID" value="TPG64972.1"/>
    <property type="molecule type" value="Genomic_DNA"/>
</dbReference>
<dbReference type="GO" id="GO:0003677">
    <property type="term" value="F:DNA binding"/>
    <property type="evidence" value="ECO:0007669"/>
    <property type="project" value="UniProtKB-KW"/>
</dbReference>
<dbReference type="NCBIfam" id="NF011940">
    <property type="entry name" value="PRK15411.1"/>
    <property type="match status" value="1"/>
</dbReference>
<dbReference type="AlphaFoldDB" id="A0A502GU33"/>
<organism evidence="3 4">
    <name type="scientific">Ewingella americana</name>
    <dbReference type="NCBI Taxonomy" id="41202"/>
    <lineage>
        <taxon>Bacteria</taxon>
        <taxon>Pseudomonadati</taxon>
        <taxon>Pseudomonadota</taxon>
        <taxon>Gammaproteobacteria</taxon>
        <taxon>Enterobacterales</taxon>
        <taxon>Yersiniaceae</taxon>
        <taxon>Ewingella</taxon>
    </lineage>
</organism>
<proteinExistence type="predicted"/>
<dbReference type="PROSITE" id="PS00622">
    <property type="entry name" value="HTH_LUXR_1"/>
    <property type="match status" value="1"/>
</dbReference>
<dbReference type="OrthoDB" id="6613734at2"/>
<keyword evidence="4" id="KW-1185">Reference proteome</keyword>
<dbReference type="CDD" id="cd06170">
    <property type="entry name" value="LuxR_C_like"/>
    <property type="match status" value="1"/>
</dbReference>
<dbReference type="SUPFAM" id="SSF46894">
    <property type="entry name" value="C-terminal effector domain of the bipartite response regulators"/>
    <property type="match status" value="1"/>
</dbReference>
<dbReference type="InterPro" id="IPR036388">
    <property type="entry name" value="WH-like_DNA-bd_sf"/>
</dbReference>
<dbReference type="Proteomes" id="UP000317663">
    <property type="component" value="Unassembled WGS sequence"/>
</dbReference>
<gene>
    <name evidence="3" type="primary">rcsA</name>
    <name evidence="3" type="ORF">EAH77_01625</name>
</gene>
<keyword evidence="1" id="KW-0238">DNA-binding</keyword>
<sequence>MQTIILDSCGFTCLGLLQSLRDNGIQAQDISFVDTFDQLKLRSQQNTPGVVFINETCLQPHCDSKEQIRSLISQYPETLFFIFMSETRIHFEEYVFVRKNVIISSKSIKTDTLNQLIRNYLHHHDLAGLEFAMLDITPVMLSRSESNTLKMWMSGEGTIQISDKLRIKVKTVSSYKGSIKRKIKSPNKHIIYHVVRLSDQFTGGIYVN</sequence>
<dbReference type="PROSITE" id="PS50043">
    <property type="entry name" value="HTH_LUXR_2"/>
    <property type="match status" value="1"/>
</dbReference>
<feature type="domain" description="HTH luxR-type" evidence="2">
    <location>
        <begin position="134"/>
        <end position="199"/>
    </location>
</feature>
<dbReference type="SMART" id="SM00421">
    <property type="entry name" value="HTH_LUXR"/>
    <property type="match status" value="1"/>
</dbReference>
<protein>
    <submittedName>
        <fullName evidence="3">Transcriptional regulator RcsA</fullName>
    </submittedName>
</protein>
<evidence type="ECO:0000313" key="4">
    <source>
        <dbReference type="Proteomes" id="UP000317663"/>
    </source>
</evidence>
<dbReference type="Gene3D" id="1.10.10.10">
    <property type="entry name" value="Winged helix-like DNA-binding domain superfamily/Winged helix DNA-binding domain"/>
    <property type="match status" value="1"/>
</dbReference>
<comment type="caution">
    <text evidence="3">The sequence shown here is derived from an EMBL/GenBank/DDBJ whole genome shotgun (WGS) entry which is preliminary data.</text>
</comment>
<evidence type="ECO:0000256" key="1">
    <source>
        <dbReference type="ARBA" id="ARBA00023125"/>
    </source>
</evidence>
<dbReference type="RefSeq" id="WP_140470056.1">
    <property type="nucleotide sequence ID" value="NZ_RCZD01000001.1"/>
</dbReference>
<dbReference type="Pfam" id="PF00196">
    <property type="entry name" value="GerE"/>
    <property type="match status" value="1"/>
</dbReference>
<reference evidence="3 4" key="1">
    <citation type="journal article" date="2019" name="Environ. Microbiol.">
        <title>Species interactions and distinct microbial communities in high Arctic permafrost affected cryosols are associated with the CH4 and CO2 gas fluxes.</title>
        <authorList>
            <person name="Altshuler I."/>
            <person name="Hamel J."/>
            <person name="Turney S."/>
            <person name="Magnuson E."/>
            <person name="Levesque R."/>
            <person name="Greer C."/>
            <person name="Whyte L.G."/>
        </authorList>
    </citation>
    <scope>NUCLEOTIDE SEQUENCE [LARGE SCALE GENOMIC DNA]</scope>
    <source>
        <strain evidence="3 4">E4</strain>
    </source>
</reference>
<accession>A0A502GU33</accession>
<name>A0A502GU33_9GAMM</name>